<evidence type="ECO:0000313" key="2">
    <source>
        <dbReference type="Proteomes" id="UP000614741"/>
    </source>
</evidence>
<sequence length="69" mass="7448">MRNCQTYTTCATIRPRYSGSWSHREKKISDDTERAYERLGSTGSTVAGVDDVTVLLARAGAGPGRVGDV</sequence>
<comment type="caution">
    <text evidence="1">The sequence shown here is derived from an EMBL/GenBank/DDBJ whole genome shotgun (WGS) entry which is preliminary data.</text>
</comment>
<proteinExistence type="predicted"/>
<gene>
    <name evidence="1" type="ORF">Cph01nite_04330</name>
</gene>
<dbReference type="EMBL" id="BONP01000002">
    <property type="protein sequence ID" value="GIG38671.1"/>
    <property type="molecule type" value="Genomic_DNA"/>
</dbReference>
<protein>
    <submittedName>
        <fullName evidence="1">Uncharacterized protein</fullName>
    </submittedName>
</protein>
<evidence type="ECO:0000313" key="1">
    <source>
        <dbReference type="EMBL" id="GIG38671.1"/>
    </source>
</evidence>
<keyword evidence="2" id="KW-1185">Reference proteome</keyword>
<reference evidence="1 2" key="1">
    <citation type="submission" date="2021-01" db="EMBL/GenBank/DDBJ databases">
        <title>Whole genome shotgun sequence of Cellulomonas phragmiteti NBRC 110785.</title>
        <authorList>
            <person name="Komaki H."/>
            <person name="Tamura T."/>
        </authorList>
    </citation>
    <scope>NUCLEOTIDE SEQUENCE [LARGE SCALE GENOMIC DNA]</scope>
    <source>
        <strain evidence="1 2">NBRC 110785</strain>
    </source>
</reference>
<dbReference type="Proteomes" id="UP000614741">
    <property type="component" value="Unassembled WGS sequence"/>
</dbReference>
<organism evidence="1 2">
    <name type="scientific">Cellulomonas phragmiteti</name>
    <dbReference type="NCBI Taxonomy" id="478780"/>
    <lineage>
        <taxon>Bacteria</taxon>
        <taxon>Bacillati</taxon>
        <taxon>Actinomycetota</taxon>
        <taxon>Actinomycetes</taxon>
        <taxon>Micrococcales</taxon>
        <taxon>Cellulomonadaceae</taxon>
        <taxon>Cellulomonas</taxon>
    </lineage>
</organism>
<accession>A0ABQ4DH42</accession>
<name>A0ABQ4DH42_9CELL</name>